<comment type="caution">
    <text evidence="1">The sequence shown here is derived from an EMBL/GenBank/DDBJ whole genome shotgun (WGS) entry which is preliminary data.</text>
</comment>
<proteinExistence type="predicted"/>
<evidence type="ECO:0000313" key="1">
    <source>
        <dbReference type="EMBL" id="KAJ0100222.1"/>
    </source>
</evidence>
<accession>A0ACC1BMZ3</accession>
<organism evidence="1 2">
    <name type="scientific">Pistacia atlantica</name>
    <dbReference type="NCBI Taxonomy" id="434234"/>
    <lineage>
        <taxon>Eukaryota</taxon>
        <taxon>Viridiplantae</taxon>
        <taxon>Streptophyta</taxon>
        <taxon>Embryophyta</taxon>
        <taxon>Tracheophyta</taxon>
        <taxon>Spermatophyta</taxon>
        <taxon>Magnoliopsida</taxon>
        <taxon>eudicotyledons</taxon>
        <taxon>Gunneridae</taxon>
        <taxon>Pentapetalae</taxon>
        <taxon>rosids</taxon>
        <taxon>malvids</taxon>
        <taxon>Sapindales</taxon>
        <taxon>Anacardiaceae</taxon>
        <taxon>Pistacia</taxon>
    </lineage>
</organism>
<gene>
    <name evidence="1" type="ORF">Patl1_21626</name>
</gene>
<name>A0ACC1BMZ3_9ROSI</name>
<keyword evidence="2" id="KW-1185">Reference proteome</keyword>
<evidence type="ECO:0000313" key="2">
    <source>
        <dbReference type="Proteomes" id="UP001164250"/>
    </source>
</evidence>
<protein>
    <submittedName>
        <fullName evidence="1">Uncharacterized protein</fullName>
    </submittedName>
</protein>
<sequence length="322" mass="36739">MASATLLNIPASAAALFQDLPKEKWWGIIEYVQFEGFWYSAPRLQASLTARSNFEALDDDVILASCPKTGTTWLKALIPSIMNRTGEFKDDDSDDPLLKNHPNAFMPSLEMKIFRDTPNPDLSDMVSPRLFRTHVPYTKLSESAQKSDCKIVYITRDPKDAFVSFWHFMNTNVPPSLGKLPIDAAFESFCKGVYPFGPLQDHALGYFQESQKRPEKILFLKYEELKKDPKGQLKKLASFLGKPFENEEEVDKILWRCSLERLKSLEVNQNGVDPWDGLAYKTYFRLGNVGDWKNSLTPEMKDRIDEITRTKLEGSDLVFGSS</sequence>
<dbReference type="Proteomes" id="UP001164250">
    <property type="component" value="Chromosome 4"/>
</dbReference>
<dbReference type="EMBL" id="CM047900">
    <property type="protein sequence ID" value="KAJ0100222.1"/>
    <property type="molecule type" value="Genomic_DNA"/>
</dbReference>
<reference evidence="2" key="1">
    <citation type="journal article" date="2023" name="G3 (Bethesda)">
        <title>Genome assembly and association tests identify interacting loci associated with vigor, precocity, and sex in interspecific pistachio rootstocks.</title>
        <authorList>
            <person name="Palmer W."/>
            <person name="Jacygrad E."/>
            <person name="Sagayaradj S."/>
            <person name="Cavanaugh K."/>
            <person name="Han R."/>
            <person name="Bertier L."/>
            <person name="Beede B."/>
            <person name="Kafkas S."/>
            <person name="Golino D."/>
            <person name="Preece J."/>
            <person name="Michelmore R."/>
        </authorList>
    </citation>
    <scope>NUCLEOTIDE SEQUENCE [LARGE SCALE GENOMIC DNA]</scope>
</reference>